<protein>
    <submittedName>
        <fullName evidence="1">Uncharacterized protein</fullName>
    </submittedName>
</protein>
<sequence length="108" mass="12083">MLSRRVVFAFRPKMVSAMHEEALAEISNKKVAPLLEIFVVEICFFESGEDFEPISRLPNVSVSVQGATIKAQLALLDPSYRTRANGFRILADEGAEILRSHGDEFQND</sequence>
<gene>
    <name evidence="1" type="ORF">DI565_13855</name>
</gene>
<dbReference type="EMBL" id="QFPN01000007">
    <property type="protein sequence ID" value="PZQ13622.1"/>
    <property type="molecule type" value="Genomic_DNA"/>
</dbReference>
<dbReference type="AlphaFoldDB" id="A0A2W5K8Z7"/>
<evidence type="ECO:0000313" key="1">
    <source>
        <dbReference type="EMBL" id="PZQ13622.1"/>
    </source>
</evidence>
<organism evidence="1 2">
    <name type="scientific">Ancylobacter novellus</name>
    <name type="common">Thiobacillus novellus</name>
    <dbReference type="NCBI Taxonomy" id="921"/>
    <lineage>
        <taxon>Bacteria</taxon>
        <taxon>Pseudomonadati</taxon>
        <taxon>Pseudomonadota</taxon>
        <taxon>Alphaproteobacteria</taxon>
        <taxon>Hyphomicrobiales</taxon>
        <taxon>Xanthobacteraceae</taxon>
        <taxon>Ancylobacter</taxon>
    </lineage>
</organism>
<proteinExistence type="predicted"/>
<name>A0A2W5K8Z7_ANCNO</name>
<accession>A0A2W5K8Z7</accession>
<reference evidence="1 2" key="1">
    <citation type="submission" date="2017-08" db="EMBL/GenBank/DDBJ databases">
        <title>Infants hospitalized years apart are colonized by the same room-sourced microbial strains.</title>
        <authorList>
            <person name="Brooks B."/>
            <person name="Olm M.R."/>
            <person name="Firek B.A."/>
            <person name="Baker R."/>
            <person name="Thomas B.C."/>
            <person name="Morowitz M.J."/>
            <person name="Banfield J.F."/>
        </authorList>
    </citation>
    <scope>NUCLEOTIDE SEQUENCE [LARGE SCALE GENOMIC DNA]</scope>
    <source>
        <strain evidence="1">S2_005_003_R2_43</strain>
    </source>
</reference>
<evidence type="ECO:0000313" key="2">
    <source>
        <dbReference type="Proteomes" id="UP000249577"/>
    </source>
</evidence>
<comment type="caution">
    <text evidence="1">The sequence shown here is derived from an EMBL/GenBank/DDBJ whole genome shotgun (WGS) entry which is preliminary data.</text>
</comment>
<dbReference type="Proteomes" id="UP000249577">
    <property type="component" value="Unassembled WGS sequence"/>
</dbReference>